<protein>
    <submittedName>
        <fullName evidence="1">Uncharacterized protein</fullName>
    </submittedName>
</protein>
<dbReference type="Proteomes" id="UP000039865">
    <property type="component" value="Unassembled WGS sequence"/>
</dbReference>
<evidence type="ECO:0000313" key="1">
    <source>
        <dbReference type="EMBL" id="CDW76218.1"/>
    </source>
</evidence>
<keyword evidence="2" id="KW-1185">Reference proteome</keyword>
<dbReference type="InParanoid" id="A0A078A3W6"/>
<reference evidence="1 2" key="1">
    <citation type="submission" date="2014-06" db="EMBL/GenBank/DDBJ databases">
        <authorList>
            <person name="Swart Estienne"/>
        </authorList>
    </citation>
    <scope>NUCLEOTIDE SEQUENCE [LARGE SCALE GENOMIC DNA]</scope>
    <source>
        <strain evidence="1 2">130c</strain>
    </source>
</reference>
<organism evidence="1 2">
    <name type="scientific">Stylonychia lemnae</name>
    <name type="common">Ciliate</name>
    <dbReference type="NCBI Taxonomy" id="5949"/>
    <lineage>
        <taxon>Eukaryota</taxon>
        <taxon>Sar</taxon>
        <taxon>Alveolata</taxon>
        <taxon>Ciliophora</taxon>
        <taxon>Intramacronucleata</taxon>
        <taxon>Spirotrichea</taxon>
        <taxon>Stichotrichia</taxon>
        <taxon>Sporadotrichida</taxon>
        <taxon>Oxytrichidae</taxon>
        <taxon>Stylonychinae</taxon>
        <taxon>Stylonychia</taxon>
    </lineage>
</organism>
<sequence length="127" mass="15245">MKKSKAHLSFKEYGEITQRSKSKKVLPGQKKQLELKKEQDRIKKLLQNNYFANNYAARGGIHPSYQQLKSRFPLFEMVVQDDDFMKRLERRKEDVIYLNESVSKNIYNDQEINFNGIMKKARWRSRL</sequence>
<proteinExistence type="predicted"/>
<dbReference type="AlphaFoldDB" id="A0A078A3W6"/>
<gene>
    <name evidence="1" type="primary">Contig3122.g3339</name>
    <name evidence="1" type="ORF">STYLEM_5217</name>
</gene>
<name>A0A078A3W6_STYLE</name>
<evidence type="ECO:0000313" key="2">
    <source>
        <dbReference type="Proteomes" id="UP000039865"/>
    </source>
</evidence>
<accession>A0A078A3W6</accession>
<dbReference type="EMBL" id="CCKQ01005065">
    <property type="protein sequence ID" value="CDW76218.1"/>
    <property type="molecule type" value="Genomic_DNA"/>
</dbReference>